<dbReference type="Proteomes" id="UP000008144">
    <property type="component" value="Chromosome 1"/>
</dbReference>
<proteinExistence type="predicted"/>
<reference evidence="4" key="1">
    <citation type="journal article" date="2002" name="Science">
        <title>The draft genome of Ciona intestinalis: insights into chordate and vertebrate origins.</title>
        <authorList>
            <person name="Dehal P."/>
            <person name="Satou Y."/>
            <person name="Campbell R.K."/>
            <person name="Chapman J."/>
            <person name="Degnan B."/>
            <person name="De Tomaso A."/>
            <person name="Davidson B."/>
            <person name="Di Gregorio A."/>
            <person name="Gelpke M."/>
            <person name="Goodstein D.M."/>
            <person name="Harafuji N."/>
            <person name="Hastings K.E."/>
            <person name="Ho I."/>
            <person name="Hotta K."/>
            <person name="Huang W."/>
            <person name="Kawashima T."/>
            <person name="Lemaire P."/>
            <person name="Martinez D."/>
            <person name="Meinertzhagen I.A."/>
            <person name="Necula S."/>
            <person name="Nonaka M."/>
            <person name="Putnam N."/>
            <person name="Rash S."/>
            <person name="Saiga H."/>
            <person name="Satake M."/>
            <person name="Terry A."/>
            <person name="Yamada L."/>
            <person name="Wang H.G."/>
            <person name="Awazu S."/>
            <person name="Azumi K."/>
            <person name="Boore J."/>
            <person name="Branno M."/>
            <person name="Chin-Bow S."/>
            <person name="DeSantis R."/>
            <person name="Doyle S."/>
            <person name="Francino P."/>
            <person name="Keys D.N."/>
            <person name="Haga S."/>
            <person name="Hayashi H."/>
            <person name="Hino K."/>
            <person name="Imai K.S."/>
            <person name="Inaba K."/>
            <person name="Kano S."/>
            <person name="Kobayashi K."/>
            <person name="Kobayashi M."/>
            <person name="Lee B.I."/>
            <person name="Makabe K.W."/>
            <person name="Manohar C."/>
            <person name="Matassi G."/>
            <person name="Medina M."/>
            <person name="Mochizuki Y."/>
            <person name="Mount S."/>
            <person name="Morishita T."/>
            <person name="Miura S."/>
            <person name="Nakayama A."/>
            <person name="Nishizaka S."/>
            <person name="Nomoto H."/>
            <person name="Ohta F."/>
            <person name="Oishi K."/>
            <person name="Rigoutsos I."/>
            <person name="Sano M."/>
            <person name="Sasaki A."/>
            <person name="Sasakura Y."/>
            <person name="Shoguchi E."/>
            <person name="Shin-i T."/>
            <person name="Spagnuolo A."/>
            <person name="Stainier D."/>
            <person name="Suzuki M.M."/>
            <person name="Tassy O."/>
            <person name="Takatori N."/>
            <person name="Tokuoka M."/>
            <person name="Yagi K."/>
            <person name="Yoshizaki F."/>
            <person name="Wada S."/>
            <person name="Zhang C."/>
            <person name="Hyatt P.D."/>
            <person name="Larimer F."/>
            <person name="Detter C."/>
            <person name="Doggett N."/>
            <person name="Glavina T."/>
            <person name="Hawkins T."/>
            <person name="Richardson P."/>
            <person name="Lucas S."/>
            <person name="Kohara Y."/>
            <person name="Levine M."/>
            <person name="Satoh N."/>
            <person name="Rokhsar D.S."/>
        </authorList>
    </citation>
    <scope>NUCLEOTIDE SEQUENCE [LARGE SCALE GENOMIC DNA]</scope>
</reference>
<dbReference type="InParanoid" id="H2XX75"/>
<sequence>MNKTLFILLIIGLLVVTDVTAWRRRRCRRRYYGDAEKVMKSFEDEVAQENDRYSYYERQEDN</sequence>
<evidence type="ECO:0000256" key="1">
    <source>
        <dbReference type="SAM" id="Coils"/>
    </source>
</evidence>
<dbReference type="EMBL" id="EAAA01000362">
    <property type="status" value="NOT_ANNOTATED_CDS"/>
    <property type="molecule type" value="Genomic_DNA"/>
</dbReference>
<dbReference type="AlphaFoldDB" id="H2XX75"/>
<keyword evidence="4" id="KW-1185">Reference proteome</keyword>
<name>H2XX75_CIOIN</name>
<feature type="coiled-coil region" evidence="1">
    <location>
        <begin position="32"/>
        <end position="59"/>
    </location>
</feature>
<keyword evidence="2" id="KW-0732">Signal</keyword>
<reference evidence="3" key="4">
    <citation type="submission" date="2025-09" db="UniProtKB">
        <authorList>
            <consortium name="Ensembl"/>
        </authorList>
    </citation>
    <scope>IDENTIFICATION</scope>
</reference>
<dbReference type="Ensembl" id="ENSCINT00000031648.1">
    <property type="protein sequence ID" value="ENSCINP00000034259.1"/>
    <property type="gene ID" value="ENSCING00000020639.1"/>
</dbReference>
<evidence type="ECO:0000256" key="2">
    <source>
        <dbReference type="SAM" id="SignalP"/>
    </source>
</evidence>
<organism evidence="3 4">
    <name type="scientific">Ciona intestinalis</name>
    <name type="common">Transparent sea squirt</name>
    <name type="synonym">Ascidia intestinalis</name>
    <dbReference type="NCBI Taxonomy" id="7719"/>
    <lineage>
        <taxon>Eukaryota</taxon>
        <taxon>Metazoa</taxon>
        <taxon>Chordata</taxon>
        <taxon>Tunicata</taxon>
        <taxon>Ascidiacea</taxon>
        <taxon>Phlebobranchia</taxon>
        <taxon>Cionidae</taxon>
        <taxon>Ciona</taxon>
    </lineage>
</organism>
<feature type="chain" id="PRO_5003577060" description="Gla domain-containing protein" evidence="2">
    <location>
        <begin position="22"/>
        <end position="62"/>
    </location>
</feature>
<evidence type="ECO:0000313" key="3">
    <source>
        <dbReference type="Ensembl" id="ENSCINP00000034259.1"/>
    </source>
</evidence>
<evidence type="ECO:0000313" key="4">
    <source>
        <dbReference type="Proteomes" id="UP000008144"/>
    </source>
</evidence>
<accession>H2XX75</accession>
<keyword evidence="1" id="KW-0175">Coiled coil</keyword>
<evidence type="ECO:0008006" key="5">
    <source>
        <dbReference type="Google" id="ProtNLM"/>
    </source>
</evidence>
<feature type="signal peptide" evidence="2">
    <location>
        <begin position="1"/>
        <end position="21"/>
    </location>
</feature>
<reference evidence="3" key="3">
    <citation type="submission" date="2025-08" db="UniProtKB">
        <authorList>
            <consortium name="Ensembl"/>
        </authorList>
    </citation>
    <scope>IDENTIFICATION</scope>
</reference>
<dbReference type="HOGENOM" id="CLU_2903464_0_0_1"/>
<protein>
    <recommendedName>
        <fullName evidence="5">Gla domain-containing protein</fullName>
    </recommendedName>
</protein>
<reference evidence="3" key="2">
    <citation type="journal article" date="2008" name="Genome Biol.">
        <title>Improved genome assembly and evidence-based global gene model set for the chordate Ciona intestinalis: new insight into intron and operon populations.</title>
        <authorList>
            <person name="Satou Y."/>
            <person name="Mineta K."/>
            <person name="Ogasawara M."/>
            <person name="Sasakura Y."/>
            <person name="Shoguchi E."/>
            <person name="Ueno K."/>
            <person name="Yamada L."/>
            <person name="Matsumoto J."/>
            <person name="Wasserscheid J."/>
            <person name="Dewar K."/>
            <person name="Wiley G.B."/>
            <person name="Macmil S.L."/>
            <person name="Roe B.A."/>
            <person name="Zeller R.W."/>
            <person name="Hastings K.E."/>
            <person name="Lemaire P."/>
            <person name="Lindquist E."/>
            <person name="Endo T."/>
            <person name="Hotta K."/>
            <person name="Inaba K."/>
        </authorList>
    </citation>
    <scope>NUCLEOTIDE SEQUENCE [LARGE SCALE GENOMIC DNA]</scope>
    <source>
        <strain evidence="3">wild type</strain>
    </source>
</reference>